<feature type="compositionally biased region" description="Low complexity" evidence="3">
    <location>
        <begin position="208"/>
        <end position="222"/>
    </location>
</feature>
<dbReference type="SMART" id="SM00174">
    <property type="entry name" value="RHO"/>
    <property type="match status" value="1"/>
</dbReference>
<dbReference type="Gene3D" id="3.40.50.300">
    <property type="entry name" value="P-loop containing nucleotide triphosphate hydrolases"/>
    <property type="match status" value="1"/>
</dbReference>
<evidence type="ECO:0000256" key="3">
    <source>
        <dbReference type="SAM" id="MobiDB-lite"/>
    </source>
</evidence>
<dbReference type="EMBL" id="JAHLVD010000008">
    <property type="protein sequence ID" value="KAG7848326.1"/>
    <property type="molecule type" value="Genomic_DNA"/>
</dbReference>
<dbReference type="InterPro" id="IPR005225">
    <property type="entry name" value="Small_GTP-bd"/>
</dbReference>
<dbReference type="InterPro" id="IPR001806">
    <property type="entry name" value="Small_GTPase"/>
</dbReference>
<dbReference type="SMART" id="SM00173">
    <property type="entry name" value="RAS"/>
    <property type="match status" value="1"/>
</dbReference>
<dbReference type="PROSITE" id="PS51421">
    <property type="entry name" value="RAS"/>
    <property type="match status" value="1"/>
</dbReference>
<organism evidence="4 5">
    <name type="scientific">Pichia angusta</name>
    <name type="common">Yeast</name>
    <name type="synonym">Hansenula polymorpha</name>
    <dbReference type="NCBI Taxonomy" id="870730"/>
    <lineage>
        <taxon>Eukaryota</taxon>
        <taxon>Fungi</taxon>
        <taxon>Dikarya</taxon>
        <taxon>Ascomycota</taxon>
        <taxon>Saccharomycotina</taxon>
        <taxon>Pichiomycetes</taxon>
        <taxon>Pichiales</taxon>
        <taxon>Pichiaceae</taxon>
        <taxon>Ogataea</taxon>
    </lineage>
</organism>
<dbReference type="PRINTS" id="PR00449">
    <property type="entry name" value="RASTRNSFRMNG"/>
</dbReference>
<sequence length="228" mass="24995">MGQLGSGKSTLVLQYVQSQFVEDIDANVQDMYKKEVAIDGQHYQLNILDIVDTDYGLDPKTENMLRESQAILIVYSVVSETSFDSVLMRVVHVRSLLEGRNVPIILVGAKADLENCRQVSSSSGLQLARELGLAAFLECSAKTKYQIDEVFETAVRQALTEEVEPTRSTEAGSQRDTEQPTESGVPEDIEGQRESGTQTEPLDAVQGANRAPRPAARASSSNRCCIII</sequence>
<comment type="caution">
    <text evidence="4">The sequence shown here is derived from an EMBL/GenBank/DDBJ whole genome shotgun (WGS) entry which is preliminary data.</text>
</comment>
<dbReference type="InterPro" id="IPR027417">
    <property type="entry name" value="P-loop_NTPase"/>
</dbReference>
<dbReference type="PROSITE" id="PS51419">
    <property type="entry name" value="RAB"/>
    <property type="match status" value="1"/>
</dbReference>
<dbReference type="PANTHER" id="PTHR24070">
    <property type="entry name" value="RAS, DI-RAS, AND RHEB FAMILY MEMBERS OF SMALL GTPASE SUPERFAMILY"/>
    <property type="match status" value="1"/>
</dbReference>
<dbReference type="Proteomes" id="UP001197328">
    <property type="component" value="Unassembled WGS sequence"/>
</dbReference>
<dbReference type="NCBIfam" id="TIGR00231">
    <property type="entry name" value="small_GTP"/>
    <property type="match status" value="1"/>
</dbReference>
<reference evidence="4 5" key="1">
    <citation type="journal article" date="2021" name="G3 (Bethesda)">
        <title>Genomic diversity, chromosomal rearrangements, and interspecies hybridization in the ogataea polymorpha species complex.</title>
        <authorList>
            <person name="Hanson S.J."/>
            <person name="Cinneide E.O."/>
            <person name="Salzberg L.I."/>
            <person name="Wolfe K.H."/>
            <person name="McGowan J."/>
            <person name="Fitzpatrick D.A."/>
            <person name="Matlin K."/>
        </authorList>
    </citation>
    <scope>NUCLEOTIDE SEQUENCE [LARGE SCALE GENOMIC DNA]</scope>
    <source>
        <strain evidence="4">51-138</strain>
    </source>
</reference>
<dbReference type="InterPro" id="IPR020849">
    <property type="entry name" value="Small_GTPase_Ras-type"/>
</dbReference>
<gene>
    <name evidence="4" type="ORF">KL940_003181</name>
</gene>
<dbReference type="PROSITE" id="PS51420">
    <property type="entry name" value="RHO"/>
    <property type="match status" value="1"/>
</dbReference>
<accession>A0ABQ7RUX7</accession>
<evidence type="ECO:0000313" key="4">
    <source>
        <dbReference type="EMBL" id="KAG7848326.1"/>
    </source>
</evidence>
<proteinExistence type="predicted"/>
<evidence type="ECO:0000313" key="5">
    <source>
        <dbReference type="Proteomes" id="UP001197328"/>
    </source>
</evidence>
<dbReference type="SUPFAM" id="SSF52540">
    <property type="entry name" value="P-loop containing nucleoside triphosphate hydrolases"/>
    <property type="match status" value="1"/>
</dbReference>
<keyword evidence="2" id="KW-0342">GTP-binding</keyword>
<protein>
    <submittedName>
        <fullName evidence="4">Uncharacterized protein</fullName>
    </submittedName>
</protein>
<name>A0ABQ7RUX7_PICAN</name>
<evidence type="ECO:0000256" key="1">
    <source>
        <dbReference type="ARBA" id="ARBA00022741"/>
    </source>
</evidence>
<feature type="region of interest" description="Disordered" evidence="3">
    <location>
        <begin position="160"/>
        <end position="222"/>
    </location>
</feature>
<keyword evidence="1" id="KW-0547">Nucleotide-binding</keyword>
<evidence type="ECO:0000256" key="2">
    <source>
        <dbReference type="ARBA" id="ARBA00023134"/>
    </source>
</evidence>
<dbReference type="Pfam" id="PF00071">
    <property type="entry name" value="Ras"/>
    <property type="match status" value="1"/>
</dbReference>
<dbReference type="SMART" id="SM00175">
    <property type="entry name" value="RAB"/>
    <property type="match status" value="1"/>
</dbReference>
<keyword evidence="5" id="KW-1185">Reference proteome</keyword>